<dbReference type="Pfam" id="PF03184">
    <property type="entry name" value="DDE_1"/>
    <property type="match status" value="1"/>
</dbReference>
<dbReference type="GO" id="GO:0003676">
    <property type="term" value="F:nucleic acid binding"/>
    <property type="evidence" value="ECO:0007669"/>
    <property type="project" value="InterPro"/>
</dbReference>
<protein>
    <recommendedName>
        <fullName evidence="1">DDE-1 domain-containing protein</fullName>
    </recommendedName>
</protein>
<feature type="non-terminal residue" evidence="2">
    <location>
        <position position="202"/>
    </location>
</feature>
<evidence type="ECO:0000313" key="3">
    <source>
        <dbReference type="Proteomes" id="UP000198211"/>
    </source>
</evidence>
<keyword evidence="3" id="KW-1185">Reference proteome</keyword>
<evidence type="ECO:0000259" key="1">
    <source>
        <dbReference type="Pfam" id="PF03184"/>
    </source>
</evidence>
<evidence type="ECO:0000313" key="2">
    <source>
        <dbReference type="EMBL" id="OWZ10868.1"/>
    </source>
</evidence>
<accession>A0A225W113</accession>
<proteinExistence type="predicted"/>
<comment type="caution">
    <text evidence="2">The sequence shown here is derived from an EMBL/GenBank/DDBJ whole genome shotgun (WGS) entry which is preliminary data.</text>
</comment>
<organism evidence="2 3">
    <name type="scientific">Phytophthora megakarya</name>
    <dbReference type="NCBI Taxonomy" id="4795"/>
    <lineage>
        <taxon>Eukaryota</taxon>
        <taxon>Sar</taxon>
        <taxon>Stramenopiles</taxon>
        <taxon>Oomycota</taxon>
        <taxon>Peronosporomycetes</taxon>
        <taxon>Peronosporales</taxon>
        <taxon>Peronosporaceae</taxon>
        <taxon>Phytophthora</taxon>
    </lineage>
</organism>
<gene>
    <name evidence="2" type="ORF">PHMEG_00016197</name>
</gene>
<sequence length="202" mass="22898">MEKPRRQNHYIVEQRWGVLERVAVDGCKPAARALNIPLGTLKGWRKKTSRTTKGQGAKSKITFERDLVTFMKDVPREEEYFWTGVMIEYMKMEWGAWLSTPFKKMAGWTLLSLLKYEIDASSVLLLDNFNSHVSEAGQNSVAEETSAFVCPVPANSTLVSQPLDVGVMGSLKKKLSAEWLREKVSTTRTAKQRRLGAIMRTI</sequence>
<dbReference type="OrthoDB" id="127176at2759"/>
<feature type="domain" description="DDE-1" evidence="1">
    <location>
        <begin position="97"/>
        <end position="192"/>
    </location>
</feature>
<dbReference type="InterPro" id="IPR004875">
    <property type="entry name" value="DDE_SF_endonuclease_dom"/>
</dbReference>
<name>A0A225W113_9STRA</name>
<dbReference type="Proteomes" id="UP000198211">
    <property type="component" value="Unassembled WGS sequence"/>
</dbReference>
<reference evidence="3" key="1">
    <citation type="submission" date="2017-03" db="EMBL/GenBank/DDBJ databases">
        <title>Phytopthora megakarya and P. palmivora, two closely related causual agents of cacao black pod achieved similar genome size and gene model numbers by different mechanisms.</title>
        <authorList>
            <person name="Ali S."/>
            <person name="Shao J."/>
            <person name="Larry D.J."/>
            <person name="Kronmiller B."/>
            <person name="Shen D."/>
            <person name="Strem M.D."/>
            <person name="Melnick R.L."/>
            <person name="Guiltinan M.J."/>
            <person name="Tyler B.M."/>
            <person name="Meinhardt L.W."/>
            <person name="Bailey B.A."/>
        </authorList>
    </citation>
    <scope>NUCLEOTIDE SEQUENCE [LARGE SCALE GENOMIC DNA]</scope>
    <source>
        <strain evidence="3">zdho120</strain>
    </source>
</reference>
<dbReference type="AlphaFoldDB" id="A0A225W113"/>
<dbReference type="EMBL" id="NBNE01002300">
    <property type="protein sequence ID" value="OWZ10868.1"/>
    <property type="molecule type" value="Genomic_DNA"/>
</dbReference>